<dbReference type="InterPro" id="IPR002213">
    <property type="entry name" value="UDP_glucos_trans"/>
</dbReference>
<dbReference type="Gene3D" id="3.40.50.2000">
    <property type="entry name" value="Glycogen Phosphorylase B"/>
    <property type="match status" value="1"/>
</dbReference>
<comment type="subcellular location">
    <subcellularLocation>
        <location evidence="1">Membrane</location>
        <topology evidence="1">Single-pass membrane protein</topology>
    </subcellularLocation>
</comment>
<evidence type="ECO:0000256" key="12">
    <source>
        <dbReference type="SAM" id="SignalP"/>
    </source>
</evidence>
<keyword evidence="14" id="KW-1185">Reference proteome</keyword>
<evidence type="ECO:0000256" key="10">
    <source>
        <dbReference type="ARBA" id="ARBA00047475"/>
    </source>
</evidence>
<evidence type="ECO:0000256" key="9">
    <source>
        <dbReference type="ARBA" id="ARBA00023136"/>
    </source>
</evidence>
<accession>A0A9P1N3F7</accession>
<keyword evidence="8 11" id="KW-1133">Transmembrane helix</keyword>
<reference evidence="13" key="1">
    <citation type="submission" date="2022-11" db="EMBL/GenBank/DDBJ databases">
        <authorList>
            <person name="Kikuchi T."/>
        </authorList>
    </citation>
    <scope>NUCLEOTIDE SEQUENCE</scope>
    <source>
        <strain evidence="13">PS1010</strain>
    </source>
</reference>
<comment type="caution">
    <text evidence="13">The sequence shown here is derived from an EMBL/GenBank/DDBJ whole genome shotgun (WGS) entry which is preliminary data.</text>
</comment>
<comment type="similarity">
    <text evidence="2">Belongs to the UDP-glycosyltransferase family.</text>
</comment>
<evidence type="ECO:0000313" key="13">
    <source>
        <dbReference type="EMBL" id="CAI5449618.1"/>
    </source>
</evidence>
<name>A0A9P1N3F7_9PELO</name>
<dbReference type="EMBL" id="CANHGI010000004">
    <property type="protein sequence ID" value="CAI5449618.1"/>
    <property type="molecule type" value="Genomic_DNA"/>
</dbReference>
<feature type="signal peptide" evidence="12">
    <location>
        <begin position="1"/>
        <end position="17"/>
    </location>
</feature>
<dbReference type="OrthoDB" id="5835829at2759"/>
<sequence>MRLSLLILALFSSCCCAFKILVCIPMFGYSHVQTMGRLADILVEQGHEVTFLMPIANEAAGNGTKLAKVVLVPPNEEVVAFNKEAAKSGVVAQLWTHSANSKQGIMWSTDFIGITSYLNTKLMLNDAKLIDSMKNEKFDIGLTELFDFSGVAFFHAIDLKNVIGVHTTSVFEGTLLATGAPILPSFVPGSQTFTDDSGSILSRVYNIYMTYWSYKFQDKLLGYVQKAVDEHFGKKLAPNLWDLVSDITWFFVNSDPIFDFPKPIPHNIVEIAGISVSKTKPLDDYWNSVMNRRQKTVLVSFGSIASPNTMPENVKSSIFDTFRAFPDVTFVLKFDDSQNPIGIENVVTAKWMPQNDLLADPRLSLFWTHGGMGSLMESAQKGVPLVIVPIFGDQMRNAEIAKRHGAAVIYDKMDLAKTPKLIATIREALENPSYKQSAVLLAEILATERVSPQEKIRDVINFAGKFGPQKRWTSASKSFTLSKYFNIDLVVYGVILTCMFVISLLIFVRWIFAQIFSVKPKNE</sequence>
<keyword evidence="5" id="KW-0808">Transferase</keyword>
<proteinExistence type="inferred from homology"/>
<evidence type="ECO:0000256" key="1">
    <source>
        <dbReference type="ARBA" id="ARBA00004167"/>
    </source>
</evidence>
<evidence type="ECO:0000256" key="3">
    <source>
        <dbReference type="ARBA" id="ARBA00012544"/>
    </source>
</evidence>
<evidence type="ECO:0000256" key="6">
    <source>
        <dbReference type="ARBA" id="ARBA00022692"/>
    </source>
</evidence>
<evidence type="ECO:0000256" key="8">
    <source>
        <dbReference type="ARBA" id="ARBA00022989"/>
    </source>
</evidence>
<evidence type="ECO:0000313" key="14">
    <source>
        <dbReference type="Proteomes" id="UP001152747"/>
    </source>
</evidence>
<evidence type="ECO:0000256" key="2">
    <source>
        <dbReference type="ARBA" id="ARBA00009995"/>
    </source>
</evidence>
<evidence type="ECO:0000256" key="7">
    <source>
        <dbReference type="ARBA" id="ARBA00022729"/>
    </source>
</evidence>
<gene>
    <name evidence="13" type="ORF">CAMP_LOCUS12255</name>
</gene>
<feature type="transmembrane region" description="Helical" evidence="11">
    <location>
        <begin position="489"/>
        <end position="512"/>
    </location>
</feature>
<evidence type="ECO:0000256" key="11">
    <source>
        <dbReference type="SAM" id="Phobius"/>
    </source>
</evidence>
<evidence type="ECO:0000256" key="5">
    <source>
        <dbReference type="ARBA" id="ARBA00022679"/>
    </source>
</evidence>
<organism evidence="13 14">
    <name type="scientific">Caenorhabditis angaria</name>
    <dbReference type="NCBI Taxonomy" id="860376"/>
    <lineage>
        <taxon>Eukaryota</taxon>
        <taxon>Metazoa</taxon>
        <taxon>Ecdysozoa</taxon>
        <taxon>Nematoda</taxon>
        <taxon>Chromadorea</taxon>
        <taxon>Rhabditida</taxon>
        <taxon>Rhabditina</taxon>
        <taxon>Rhabditomorpha</taxon>
        <taxon>Rhabditoidea</taxon>
        <taxon>Rhabditidae</taxon>
        <taxon>Peloderinae</taxon>
        <taxon>Caenorhabditis</taxon>
    </lineage>
</organism>
<dbReference type="InterPro" id="IPR050271">
    <property type="entry name" value="UDP-glycosyltransferase"/>
</dbReference>
<dbReference type="AlphaFoldDB" id="A0A9P1N3F7"/>
<feature type="chain" id="PRO_5040408894" description="glucuronosyltransferase" evidence="12">
    <location>
        <begin position="18"/>
        <end position="523"/>
    </location>
</feature>
<dbReference type="EC" id="2.4.1.17" evidence="3"/>
<dbReference type="Pfam" id="PF00201">
    <property type="entry name" value="UDPGT"/>
    <property type="match status" value="1"/>
</dbReference>
<keyword evidence="6 11" id="KW-0812">Transmembrane</keyword>
<dbReference type="CDD" id="cd03784">
    <property type="entry name" value="GT1_Gtf-like"/>
    <property type="match status" value="1"/>
</dbReference>
<comment type="catalytic activity">
    <reaction evidence="10">
        <text>glucuronate acceptor + UDP-alpha-D-glucuronate = acceptor beta-D-glucuronoside + UDP + H(+)</text>
        <dbReference type="Rhea" id="RHEA:21032"/>
        <dbReference type="ChEBI" id="CHEBI:15378"/>
        <dbReference type="ChEBI" id="CHEBI:58052"/>
        <dbReference type="ChEBI" id="CHEBI:58223"/>
        <dbReference type="ChEBI" id="CHEBI:132367"/>
        <dbReference type="ChEBI" id="CHEBI:132368"/>
        <dbReference type="EC" id="2.4.1.17"/>
    </reaction>
</comment>
<dbReference type="GO" id="GO:0016020">
    <property type="term" value="C:membrane"/>
    <property type="evidence" value="ECO:0007669"/>
    <property type="project" value="UniProtKB-SubCell"/>
</dbReference>
<dbReference type="FunFam" id="3.40.50.2000:FF:000038">
    <property type="entry name" value="UDP-GlucuronosylTransferase"/>
    <property type="match status" value="1"/>
</dbReference>
<dbReference type="Proteomes" id="UP001152747">
    <property type="component" value="Unassembled WGS sequence"/>
</dbReference>
<keyword evidence="9 11" id="KW-0472">Membrane</keyword>
<dbReference type="PANTHER" id="PTHR48043">
    <property type="entry name" value="EG:EG0003.4 PROTEIN-RELATED"/>
    <property type="match status" value="1"/>
</dbReference>
<keyword evidence="7 12" id="KW-0732">Signal</keyword>
<protein>
    <recommendedName>
        <fullName evidence="3">glucuronosyltransferase</fullName>
        <ecNumber evidence="3">2.4.1.17</ecNumber>
    </recommendedName>
</protein>
<evidence type="ECO:0000256" key="4">
    <source>
        <dbReference type="ARBA" id="ARBA00022676"/>
    </source>
</evidence>
<dbReference type="PANTHER" id="PTHR48043:SF150">
    <property type="entry name" value="GLUCURONOSYLTRANSFERASE"/>
    <property type="match status" value="1"/>
</dbReference>
<dbReference type="SUPFAM" id="SSF53756">
    <property type="entry name" value="UDP-Glycosyltransferase/glycogen phosphorylase"/>
    <property type="match status" value="1"/>
</dbReference>
<keyword evidence="4" id="KW-0328">Glycosyltransferase</keyword>
<dbReference type="GO" id="GO:0015020">
    <property type="term" value="F:glucuronosyltransferase activity"/>
    <property type="evidence" value="ECO:0007669"/>
    <property type="project" value="UniProtKB-EC"/>
</dbReference>